<dbReference type="PANTHER" id="PTHR23513:SF6">
    <property type="entry name" value="MAJOR FACILITATOR SUPERFAMILY ASSOCIATED DOMAIN-CONTAINING PROTEIN"/>
    <property type="match status" value="1"/>
</dbReference>
<keyword evidence="10" id="KW-1185">Reference proteome</keyword>
<evidence type="ECO:0000256" key="4">
    <source>
        <dbReference type="ARBA" id="ARBA00022692"/>
    </source>
</evidence>
<reference evidence="10" key="1">
    <citation type="journal article" date="2019" name="Int. J. Syst. Evol. Microbiol.">
        <title>The Global Catalogue of Microorganisms (GCM) 10K type strain sequencing project: providing services to taxonomists for standard genome sequencing and annotation.</title>
        <authorList>
            <consortium name="The Broad Institute Genomics Platform"/>
            <consortium name="The Broad Institute Genome Sequencing Center for Infectious Disease"/>
            <person name="Wu L."/>
            <person name="Ma J."/>
        </authorList>
    </citation>
    <scope>NUCLEOTIDE SEQUENCE [LARGE SCALE GENOMIC DNA]</scope>
    <source>
        <strain evidence="10">CCM 8479</strain>
    </source>
</reference>
<evidence type="ECO:0000313" key="10">
    <source>
        <dbReference type="Proteomes" id="UP001596156"/>
    </source>
</evidence>
<sequence length="419" mass="43877">MTSATGRDTRFTRLLAAAALSNLGDGVRVVALPLLAAATTRDPFAVSALTACIFLPWFLFGLPIGSLVDRSRPETFMAWANTARTLLLAALALALLADVRSMPLLYAMAFLLGIGEAAYDNAAQTLVPRVVADEKLEQANSALVTAERIGQDLAGPALGGLLFAVSPALPFGLNAAAMLLGVLLLTRIRTEAPPARPQGPIVRTVVSDAAAGMRWLWRARFIRTIVITGAALTFFTMAWEATLVLLARGPMGVSESGYGIMLAVGAIGGVAGSLVTPALVRRFDRRALQITAIAATAAFDLALAVYPHPALAALAWGGTGAAFAVWNVLAVTLRQRLVPTELLGRVNSANRTFSMAAVPLGALTGGVVADTFGLRAPLWMAGIALTVVAVTYAILSRDHTTDETARTPGSDERKVTEPQ</sequence>
<keyword evidence="3" id="KW-1003">Cell membrane</keyword>
<evidence type="ECO:0000256" key="6">
    <source>
        <dbReference type="ARBA" id="ARBA00023136"/>
    </source>
</evidence>
<evidence type="ECO:0000259" key="8">
    <source>
        <dbReference type="PROSITE" id="PS50850"/>
    </source>
</evidence>
<protein>
    <submittedName>
        <fullName evidence="9">MFS transporter</fullName>
    </submittedName>
</protein>
<evidence type="ECO:0000313" key="9">
    <source>
        <dbReference type="EMBL" id="MFC5228001.1"/>
    </source>
</evidence>
<dbReference type="Proteomes" id="UP001596156">
    <property type="component" value="Unassembled WGS sequence"/>
</dbReference>
<keyword evidence="5 7" id="KW-1133">Transmembrane helix</keyword>
<feature type="transmembrane region" description="Helical" evidence="7">
    <location>
        <begin position="76"/>
        <end position="97"/>
    </location>
</feature>
<keyword evidence="6 7" id="KW-0472">Membrane</keyword>
<feature type="transmembrane region" description="Helical" evidence="7">
    <location>
        <begin position="353"/>
        <end position="372"/>
    </location>
</feature>
<accession>A0ABW0DG14</accession>
<feature type="transmembrane region" description="Helical" evidence="7">
    <location>
        <begin position="44"/>
        <end position="64"/>
    </location>
</feature>
<feature type="transmembrane region" description="Helical" evidence="7">
    <location>
        <begin position="221"/>
        <end position="239"/>
    </location>
</feature>
<proteinExistence type="predicted"/>
<feature type="transmembrane region" description="Helical" evidence="7">
    <location>
        <begin position="313"/>
        <end position="333"/>
    </location>
</feature>
<name>A0ABW0DG14_STRFI</name>
<dbReference type="InterPro" id="IPR010290">
    <property type="entry name" value="TM_effector"/>
</dbReference>
<dbReference type="CDD" id="cd06173">
    <property type="entry name" value="MFS_MefA_like"/>
    <property type="match status" value="1"/>
</dbReference>
<dbReference type="Pfam" id="PF05977">
    <property type="entry name" value="MFS_3"/>
    <property type="match status" value="1"/>
</dbReference>
<evidence type="ECO:0000256" key="3">
    <source>
        <dbReference type="ARBA" id="ARBA00022475"/>
    </source>
</evidence>
<evidence type="ECO:0000256" key="7">
    <source>
        <dbReference type="SAM" id="Phobius"/>
    </source>
</evidence>
<feature type="transmembrane region" description="Helical" evidence="7">
    <location>
        <begin position="378"/>
        <end position="395"/>
    </location>
</feature>
<organism evidence="9 10">
    <name type="scientific">Streptomyces fimbriatus</name>
    <dbReference type="NCBI Taxonomy" id="68197"/>
    <lineage>
        <taxon>Bacteria</taxon>
        <taxon>Bacillati</taxon>
        <taxon>Actinomycetota</taxon>
        <taxon>Actinomycetes</taxon>
        <taxon>Kitasatosporales</taxon>
        <taxon>Streptomycetaceae</taxon>
        <taxon>Streptomyces</taxon>
    </lineage>
</organism>
<evidence type="ECO:0000256" key="5">
    <source>
        <dbReference type="ARBA" id="ARBA00022989"/>
    </source>
</evidence>
<dbReference type="InterPro" id="IPR036259">
    <property type="entry name" value="MFS_trans_sf"/>
</dbReference>
<gene>
    <name evidence="9" type="ORF">ACFPN6_26205</name>
</gene>
<keyword evidence="4 7" id="KW-0812">Transmembrane</keyword>
<dbReference type="RefSeq" id="WP_344642609.1">
    <property type="nucleotide sequence ID" value="NZ_BAAASS010000002.1"/>
</dbReference>
<comment type="subcellular location">
    <subcellularLocation>
        <location evidence="1">Cell membrane</location>
        <topology evidence="1">Multi-pass membrane protein</topology>
    </subcellularLocation>
</comment>
<dbReference type="Gene3D" id="1.20.1250.20">
    <property type="entry name" value="MFS general substrate transporter like domains"/>
    <property type="match status" value="1"/>
</dbReference>
<dbReference type="PROSITE" id="PS50850">
    <property type="entry name" value="MFS"/>
    <property type="match status" value="1"/>
</dbReference>
<evidence type="ECO:0000256" key="1">
    <source>
        <dbReference type="ARBA" id="ARBA00004651"/>
    </source>
</evidence>
<dbReference type="InterPro" id="IPR020846">
    <property type="entry name" value="MFS_dom"/>
</dbReference>
<dbReference type="PANTHER" id="PTHR23513">
    <property type="entry name" value="INTEGRAL MEMBRANE EFFLUX PROTEIN-RELATED"/>
    <property type="match status" value="1"/>
</dbReference>
<feature type="transmembrane region" description="Helical" evidence="7">
    <location>
        <begin position="287"/>
        <end position="307"/>
    </location>
</feature>
<feature type="transmembrane region" description="Helical" evidence="7">
    <location>
        <begin position="259"/>
        <end position="280"/>
    </location>
</feature>
<feature type="domain" description="Major facilitator superfamily (MFS) profile" evidence="8">
    <location>
        <begin position="222"/>
        <end position="419"/>
    </location>
</feature>
<keyword evidence="2" id="KW-0813">Transport</keyword>
<comment type="caution">
    <text evidence="9">The sequence shown here is derived from an EMBL/GenBank/DDBJ whole genome shotgun (WGS) entry which is preliminary data.</text>
</comment>
<dbReference type="SUPFAM" id="SSF103473">
    <property type="entry name" value="MFS general substrate transporter"/>
    <property type="match status" value="1"/>
</dbReference>
<feature type="transmembrane region" description="Helical" evidence="7">
    <location>
        <begin position="161"/>
        <end position="186"/>
    </location>
</feature>
<evidence type="ECO:0000256" key="2">
    <source>
        <dbReference type="ARBA" id="ARBA00022448"/>
    </source>
</evidence>
<dbReference type="EMBL" id="JBHSKL010000037">
    <property type="protein sequence ID" value="MFC5228001.1"/>
    <property type="molecule type" value="Genomic_DNA"/>
</dbReference>